<dbReference type="CDD" id="cd07724">
    <property type="entry name" value="POD-like_MBL-fold"/>
    <property type="match status" value="1"/>
</dbReference>
<dbReference type="Proteomes" id="UP001499967">
    <property type="component" value="Unassembled WGS sequence"/>
</dbReference>
<dbReference type="InterPro" id="IPR044528">
    <property type="entry name" value="POD-like_MBL-fold"/>
</dbReference>
<dbReference type="SMART" id="SM00450">
    <property type="entry name" value="RHOD"/>
    <property type="match status" value="1"/>
</dbReference>
<dbReference type="PANTHER" id="PTHR43084">
    <property type="entry name" value="PERSULFIDE DIOXYGENASE ETHE1"/>
    <property type="match status" value="1"/>
</dbReference>
<proteinExistence type="predicted"/>
<dbReference type="EMBL" id="BAAAHP010000014">
    <property type="protein sequence ID" value="GAA0922256.1"/>
    <property type="molecule type" value="Genomic_DNA"/>
</dbReference>
<keyword evidence="1" id="KW-0479">Metal-binding</keyword>
<organism evidence="3 4">
    <name type="scientific">Pseudonocardia zijingensis</name>
    <dbReference type="NCBI Taxonomy" id="153376"/>
    <lineage>
        <taxon>Bacteria</taxon>
        <taxon>Bacillati</taxon>
        <taxon>Actinomycetota</taxon>
        <taxon>Actinomycetes</taxon>
        <taxon>Pseudonocardiales</taxon>
        <taxon>Pseudonocardiaceae</taxon>
        <taxon>Pseudonocardia</taxon>
    </lineage>
</organism>
<dbReference type="InterPro" id="IPR001763">
    <property type="entry name" value="Rhodanese-like_dom"/>
</dbReference>
<evidence type="ECO:0000259" key="2">
    <source>
        <dbReference type="PROSITE" id="PS50206"/>
    </source>
</evidence>
<evidence type="ECO:0000313" key="4">
    <source>
        <dbReference type="Proteomes" id="UP001499967"/>
    </source>
</evidence>
<dbReference type="RefSeq" id="WP_343938512.1">
    <property type="nucleotide sequence ID" value="NZ_BAAAHP010000014.1"/>
</dbReference>
<dbReference type="PANTHER" id="PTHR43084:SF1">
    <property type="entry name" value="PERSULFIDE DIOXYGENASE ETHE1, MITOCHONDRIAL"/>
    <property type="match status" value="1"/>
</dbReference>
<dbReference type="InterPro" id="IPR036873">
    <property type="entry name" value="Rhodanese-like_dom_sf"/>
</dbReference>
<dbReference type="InterPro" id="IPR001279">
    <property type="entry name" value="Metallo-B-lactamas"/>
</dbReference>
<evidence type="ECO:0000256" key="1">
    <source>
        <dbReference type="ARBA" id="ARBA00022723"/>
    </source>
</evidence>
<dbReference type="Gene3D" id="3.40.250.10">
    <property type="entry name" value="Rhodanese-like domain"/>
    <property type="match status" value="2"/>
</dbReference>
<feature type="domain" description="Rhodanese" evidence="2">
    <location>
        <begin position="379"/>
        <end position="465"/>
    </location>
</feature>
<dbReference type="Pfam" id="PF00581">
    <property type="entry name" value="Rhodanese"/>
    <property type="match status" value="1"/>
</dbReference>
<sequence length="474" mass="51164">MSANPTPDAGRTGFRVETIETTSLGDRSYLVHDDETAVAVDPQRDIDRVTGLLDARGLRLALVVETHVHNDYVSGGLELARTTGATYVLASGDELDFEYRPVTDGDLLEAGRIRLRVLHTPGHTHHHISYVLQDAAGRVHGVFTGGSMLYGATGRTDLVRPGDTEQLTHAQYHSVRRLAAELPADTPVYPTHGFGSFCSATPTSGDASTVGAQAEVNPALTLEEQDYVDTLIAGLAAYPAYYAHMGSLNRRGAGPVDLSLPEPVDPAELRRRIEAGEWVVDLRGRTAFAAGHLAGSLGFELSTNFLTYLGWLHPWGAPLTLIGESAEQVTQARRELVRIGIDRLAGMAYGEIETLADGRPLRSYPVSDFAGLAAATAQRPEVFTVLDARRDDERAGGGVRGSIHIPIHELAERVDEVPDGEVWVYCGSGYRAAIAASILDQPGRDLVLVDDDYERAADAGLHTEHPEHPEPAHR</sequence>
<dbReference type="SMART" id="SM00849">
    <property type="entry name" value="Lactamase_B"/>
    <property type="match status" value="1"/>
</dbReference>
<name>A0ABP3ZHG5_9PSEU</name>
<comment type="caution">
    <text evidence="3">The sequence shown here is derived from an EMBL/GenBank/DDBJ whole genome shotgun (WGS) entry which is preliminary data.</text>
</comment>
<gene>
    <name evidence="3" type="ORF">GCM10009559_05560</name>
</gene>
<dbReference type="SUPFAM" id="SSF52821">
    <property type="entry name" value="Rhodanese/Cell cycle control phosphatase"/>
    <property type="match status" value="2"/>
</dbReference>
<dbReference type="Gene3D" id="3.60.15.10">
    <property type="entry name" value="Ribonuclease Z/Hydroxyacylglutathione hydrolase-like"/>
    <property type="match status" value="1"/>
</dbReference>
<dbReference type="InterPro" id="IPR036866">
    <property type="entry name" value="RibonucZ/Hydroxyglut_hydro"/>
</dbReference>
<protein>
    <submittedName>
        <fullName evidence="3">MBL fold metallo-hydrolase</fullName>
    </submittedName>
</protein>
<dbReference type="Pfam" id="PF00753">
    <property type="entry name" value="Lactamase_B"/>
    <property type="match status" value="1"/>
</dbReference>
<dbReference type="SUPFAM" id="SSF56281">
    <property type="entry name" value="Metallo-hydrolase/oxidoreductase"/>
    <property type="match status" value="1"/>
</dbReference>
<dbReference type="InterPro" id="IPR051682">
    <property type="entry name" value="Mito_Persulfide_Diox"/>
</dbReference>
<keyword evidence="4" id="KW-1185">Reference proteome</keyword>
<evidence type="ECO:0000313" key="3">
    <source>
        <dbReference type="EMBL" id="GAA0922256.1"/>
    </source>
</evidence>
<accession>A0ABP3ZHG5</accession>
<reference evidence="4" key="1">
    <citation type="journal article" date="2019" name="Int. J. Syst. Evol. Microbiol.">
        <title>The Global Catalogue of Microorganisms (GCM) 10K type strain sequencing project: providing services to taxonomists for standard genome sequencing and annotation.</title>
        <authorList>
            <consortium name="The Broad Institute Genomics Platform"/>
            <consortium name="The Broad Institute Genome Sequencing Center for Infectious Disease"/>
            <person name="Wu L."/>
            <person name="Ma J."/>
        </authorList>
    </citation>
    <scope>NUCLEOTIDE SEQUENCE [LARGE SCALE GENOMIC DNA]</scope>
    <source>
        <strain evidence="4">JCM 11117</strain>
    </source>
</reference>
<dbReference type="PROSITE" id="PS50206">
    <property type="entry name" value="RHODANESE_3"/>
    <property type="match status" value="1"/>
</dbReference>